<evidence type="ECO:0000313" key="2">
    <source>
        <dbReference type="Proteomes" id="UP001439008"/>
    </source>
</evidence>
<organism evidence="1 2">
    <name type="scientific">Bonamia ostreae</name>
    <dbReference type="NCBI Taxonomy" id="126728"/>
    <lineage>
        <taxon>Eukaryota</taxon>
        <taxon>Sar</taxon>
        <taxon>Rhizaria</taxon>
        <taxon>Endomyxa</taxon>
        <taxon>Ascetosporea</taxon>
        <taxon>Haplosporida</taxon>
        <taxon>Bonamia</taxon>
    </lineage>
</organism>
<dbReference type="Pfam" id="PF11114">
    <property type="entry name" value="Minor_capsid_2"/>
    <property type="match status" value="1"/>
</dbReference>
<comment type="caution">
    <text evidence="1">The sequence shown here is derived from an EMBL/GenBank/DDBJ whole genome shotgun (WGS) entry which is preliminary data.</text>
</comment>
<dbReference type="EMBL" id="JBDODL010006679">
    <property type="protein sequence ID" value="MES1923533.1"/>
    <property type="molecule type" value="Genomic_DNA"/>
</dbReference>
<keyword evidence="2" id="KW-1185">Reference proteome</keyword>
<accession>A0ABV2AV55</accession>
<reference evidence="1 2" key="1">
    <citation type="journal article" date="2024" name="BMC Biol.">
        <title>Comparative genomics of Ascetosporea gives new insight into the evolutionary basis for animal parasitism in Rhizaria.</title>
        <authorList>
            <person name="Hiltunen Thoren M."/>
            <person name="Onut-Brannstrom I."/>
            <person name="Alfjorden A."/>
            <person name="Peckova H."/>
            <person name="Swords F."/>
            <person name="Hooper C."/>
            <person name="Holzer A.S."/>
            <person name="Bass D."/>
            <person name="Burki F."/>
        </authorList>
    </citation>
    <scope>NUCLEOTIDE SEQUENCE [LARGE SCALE GENOMIC DNA]</scope>
    <source>
        <strain evidence="1">20-A016</strain>
    </source>
</reference>
<evidence type="ECO:0008006" key="3">
    <source>
        <dbReference type="Google" id="ProtNLM"/>
    </source>
</evidence>
<protein>
    <recommendedName>
        <fullName evidence="3">Minor capsid protein</fullName>
    </recommendedName>
</protein>
<gene>
    <name evidence="1" type="ORF">MHBO_005120</name>
</gene>
<evidence type="ECO:0000313" key="1">
    <source>
        <dbReference type="EMBL" id="MES1923533.1"/>
    </source>
</evidence>
<dbReference type="InterPro" id="IPR021080">
    <property type="entry name" value="Minor_capsid_protein"/>
</dbReference>
<dbReference type="Proteomes" id="UP001439008">
    <property type="component" value="Unassembled WGS sequence"/>
</dbReference>
<name>A0ABV2AV55_9EUKA</name>
<proteinExistence type="predicted"/>
<sequence length="112" mass="12751">MATSIKLVGFDAKRTANRLFDNNRVGTFTAETAARLMTPYVPMDSGTLSSNYRTTPFKVEYLAPYAHYQYEGSGFNFSREKHRLATAQWDKAMNKAKGKELAKEIEEFIKRG</sequence>